<dbReference type="NCBIfam" id="NF033547">
    <property type="entry name" value="transpos_IS1595"/>
    <property type="match status" value="1"/>
</dbReference>
<dbReference type="SMART" id="SM01126">
    <property type="entry name" value="DDE_Tnp_IS1595"/>
    <property type="match status" value="1"/>
</dbReference>
<reference evidence="2 3" key="2">
    <citation type="submission" date="2014-03" db="EMBL/GenBank/DDBJ databases">
        <title>The Genome Sequence of Anncaliia algerae insect isolate PRA339.</title>
        <authorList>
            <consortium name="The Broad Institute Genome Sequencing Platform"/>
            <consortium name="The Broad Institute Genome Sequencing Center for Infectious Disease"/>
            <person name="Cuomo C."/>
            <person name="Becnel J."/>
            <person name="Sanscrainte N."/>
            <person name="Walker B."/>
            <person name="Young S.K."/>
            <person name="Zeng Q."/>
            <person name="Gargeya S."/>
            <person name="Fitzgerald M."/>
            <person name="Haas B."/>
            <person name="Abouelleil A."/>
            <person name="Alvarado L."/>
            <person name="Arachchi H.M."/>
            <person name="Berlin A.M."/>
            <person name="Chapman S.B."/>
            <person name="Dewar J."/>
            <person name="Goldberg J."/>
            <person name="Griggs A."/>
            <person name="Gujja S."/>
            <person name="Hansen M."/>
            <person name="Howarth C."/>
            <person name="Imamovic A."/>
            <person name="Larimer J."/>
            <person name="McCowan C."/>
            <person name="Murphy C."/>
            <person name="Neiman D."/>
            <person name="Pearson M."/>
            <person name="Priest M."/>
            <person name="Roberts A."/>
            <person name="Saif S."/>
            <person name="Shea T."/>
            <person name="Sisk P."/>
            <person name="Sykes S."/>
            <person name="Wortman J."/>
            <person name="Nusbaum C."/>
            <person name="Birren B."/>
        </authorList>
    </citation>
    <scope>NUCLEOTIDE SEQUENCE [LARGE SCALE GENOMIC DNA]</scope>
    <source>
        <strain evidence="2 3">PRA339</strain>
    </source>
</reference>
<dbReference type="Pfam" id="PF12762">
    <property type="entry name" value="DDE_Tnp_IS1595"/>
    <property type="match status" value="1"/>
</dbReference>
<evidence type="ECO:0000259" key="1">
    <source>
        <dbReference type="SMART" id="SM01126"/>
    </source>
</evidence>
<dbReference type="HOGENOM" id="CLU_044348_0_0_1"/>
<sequence>MNSRLILQKFTRFSTIESSLEFLLENNIIKETNACPKCSNQSKVKIYSQNGLKRVIFRCTKKGCQNKTSILSSKLCLNEFLFTIYGLLINLTYYQIKNFVNVSDPTIAKIRKILRNAFKTYSQNKFIALGGIKVIVECDETVLSRRGIIRNPTSMDSNRRDTVWILGVIDNTNERNFFIERIIDRTVETISRSLENKILLGSIFTTDGYPSYPRVAQNLLLEHNVVNHNQGFITHDGIHTNNIEGFWSFLKSEMRRQGGVMRNNIDEWLEEFTFRKRFLANYEQSNIEHKYIEILKIIFA</sequence>
<dbReference type="EMBL" id="KK365141">
    <property type="protein sequence ID" value="KCZ81475.1"/>
    <property type="molecule type" value="Genomic_DNA"/>
</dbReference>
<protein>
    <recommendedName>
        <fullName evidence="1">ISXO2-like transposase domain-containing protein</fullName>
    </recommendedName>
</protein>
<dbReference type="OrthoDB" id="2190141at2759"/>
<dbReference type="InterPro" id="IPR053164">
    <property type="entry name" value="IS1016-like_transposase"/>
</dbReference>
<accession>A0A059F2Q6</accession>
<organism evidence="2 3">
    <name type="scientific">Anncaliia algerae PRA339</name>
    <dbReference type="NCBI Taxonomy" id="1288291"/>
    <lineage>
        <taxon>Eukaryota</taxon>
        <taxon>Fungi</taxon>
        <taxon>Fungi incertae sedis</taxon>
        <taxon>Microsporidia</taxon>
        <taxon>Tubulinosematoidea</taxon>
        <taxon>Tubulinosematidae</taxon>
        <taxon>Anncaliia</taxon>
    </lineage>
</organism>
<feature type="domain" description="ISXO2-like transposase" evidence="1">
    <location>
        <begin position="128"/>
        <end position="277"/>
    </location>
</feature>
<dbReference type="Proteomes" id="UP000030655">
    <property type="component" value="Unassembled WGS sequence"/>
</dbReference>
<dbReference type="PANTHER" id="PTHR47163:SF2">
    <property type="entry name" value="SI:DKEY-17M8.2"/>
    <property type="match status" value="1"/>
</dbReference>
<evidence type="ECO:0000313" key="3">
    <source>
        <dbReference type="Proteomes" id="UP000030655"/>
    </source>
</evidence>
<reference evidence="3" key="1">
    <citation type="submission" date="2013-02" db="EMBL/GenBank/DDBJ databases">
        <authorList>
            <consortium name="The Broad Institute Genome Sequencing Platform"/>
            <person name="Cuomo C."/>
            <person name="Becnel J."/>
            <person name="Sanscrainte N."/>
            <person name="Walker B."/>
            <person name="Young S.K."/>
            <person name="Zeng Q."/>
            <person name="Gargeya S."/>
            <person name="Fitzgerald M."/>
            <person name="Haas B."/>
            <person name="Abouelleil A."/>
            <person name="Alvarado L."/>
            <person name="Arachchi H.M."/>
            <person name="Berlin A.M."/>
            <person name="Chapman S.B."/>
            <person name="Dewar J."/>
            <person name="Goldberg J."/>
            <person name="Griggs A."/>
            <person name="Gujja S."/>
            <person name="Hansen M."/>
            <person name="Howarth C."/>
            <person name="Imamovic A."/>
            <person name="Larimer J."/>
            <person name="McCowan C."/>
            <person name="Murphy C."/>
            <person name="Neiman D."/>
            <person name="Pearson M."/>
            <person name="Priest M."/>
            <person name="Roberts A."/>
            <person name="Saif S."/>
            <person name="Shea T."/>
            <person name="Sisk P."/>
            <person name="Sykes S."/>
            <person name="Wortman J."/>
            <person name="Nusbaum C."/>
            <person name="Birren B."/>
        </authorList>
    </citation>
    <scope>NUCLEOTIDE SEQUENCE [LARGE SCALE GENOMIC DNA]</scope>
    <source>
        <strain evidence="3">PRA339</strain>
    </source>
</reference>
<keyword evidence="3" id="KW-1185">Reference proteome</keyword>
<dbReference type="InterPro" id="IPR024445">
    <property type="entry name" value="Tnp_ISXO2-like"/>
</dbReference>
<proteinExistence type="predicted"/>
<gene>
    <name evidence="2" type="ORF">H312_01052</name>
</gene>
<dbReference type="VEuPathDB" id="MicrosporidiaDB:H312_01052"/>
<dbReference type="AlphaFoldDB" id="A0A059F2Q6"/>
<dbReference type="PANTHER" id="PTHR47163">
    <property type="entry name" value="DDE_TNP_IS1595 DOMAIN-CONTAINING PROTEIN"/>
    <property type="match status" value="1"/>
</dbReference>
<name>A0A059F2Q6_9MICR</name>
<evidence type="ECO:0000313" key="2">
    <source>
        <dbReference type="EMBL" id="KCZ81475.1"/>
    </source>
</evidence>